<feature type="signal peptide" evidence="2">
    <location>
        <begin position="1"/>
        <end position="23"/>
    </location>
</feature>
<keyword evidence="1" id="KW-1133">Transmembrane helix</keyword>
<feature type="chain" id="PRO_5045187310" evidence="2">
    <location>
        <begin position="24"/>
        <end position="139"/>
    </location>
</feature>
<protein>
    <submittedName>
        <fullName evidence="3">DUF1236 domain-containing protein</fullName>
    </submittedName>
</protein>
<dbReference type="Proteomes" id="UP000682843">
    <property type="component" value="Chromosome"/>
</dbReference>
<dbReference type="Pfam" id="PF06823">
    <property type="entry name" value="DUF1236"/>
    <property type="match status" value="1"/>
</dbReference>
<feature type="transmembrane region" description="Helical" evidence="1">
    <location>
        <begin position="47"/>
        <end position="65"/>
    </location>
</feature>
<evidence type="ECO:0000313" key="4">
    <source>
        <dbReference type="Proteomes" id="UP000682843"/>
    </source>
</evidence>
<organism evidence="3 4">
    <name type="scientific">Tardiphaga alba</name>
    <dbReference type="NCBI Taxonomy" id="340268"/>
    <lineage>
        <taxon>Bacteria</taxon>
        <taxon>Pseudomonadati</taxon>
        <taxon>Pseudomonadota</taxon>
        <taxon>Alphaproteobacteria</taxon>
        <taxon>Hyphomicrobiales</taxon>
        <taxon>Nitrobacteraceae</taxon>
        <taxon>Tardiphaga</taxon>
    </lineage>
</organism>
<keyword evidence="2" id="KW-0732">Signal</keyword>
<proteinExistence type="predicted"/>
<keyword evidence="1" id="KW-0472">Membrane</keyword>
<sequence length="139" mass="14710">MTFRFKSFVAVAALIATSQVAVAQGVPGGMERGARDGERAAGPVGAAVGAAVGGVVGGVAGVLGVDDRPRFRTYVQGRNVRSYSYSEPVAVGTVLPADGVTYYDVPDDYASVREYRFTVVNDRTVLVDPRTRRIVQIVE</sequence>
<reference evidence="3 4" key="1">
    <citation type="submission" date="2019-02" db="EMBL/GenBank/DDBJ databases">
        <title>Emended description of the genus Rhodopseudomonas and description of Rhodopseudomonas albus sp. nov., a non-phototrophic, heavy-metal-tolerant bacterium isolated from garden soil.</title>
        <authorList>
            <person name="Bao Z."/>
            <person name="Cao W.W."/>
            <person name="Sato Y."/>
            <person name="Nishizawa T."/>
            <person name="Zhao J."/>
            <person name="Guo Y."/>
            <person name="Ohta H."/>
        </authorList>
    </citation>
    <scope>NUCLEOTIDE SEQUENCE [LARGE SCALE GENOMIC DNA]</scope>
    <source>
        <strain evidence="3 4">SK50-23</strain>
    </source>
</reference>
<name>A0ABX8AFC2_9BRAD</name>
<keyword evidence="4" id="KW-1185">Reference proteome</keyword>
<gene>
    <name evidence="3" type="ORF">RPMA_26565</name>
</gene>
<evidence type="ECO:0000256" key="1">
    <source>
        <dbReference type="SAM" id="Phobius"/>
    </source>
</evidence>
<dbReference type="RefSeq" id="WP_211910728.1">
    <property type="nucleotide sequence ID" value="NZ_CP036498.1"/>
</dbReference>
<keyword evidence="1" id="KW-0812">Transmembrane</keyword>
<dbReference type="EMBL" id="CP036498">
    <property type="protein sequence ID" value="QUS41991.1"/>
    <property type="molecule type" value="Genomic_DNA"/>
</dbReference>
<dbReference type="InterPro" id="IPR009642">
    <property type="entry name" value="DUF1236"/>
</dbReference>
<evidence type="ECO:0000256" key="2">
    <source>
        <dbReference type="SAM" id="SignalP"/>
    </source>
</evidence>
<accession>A0ABX8AFC2</accession>
<evidence type="ECO:0000313" key="3">
    <source>
        <dbReference type="EMBL" id="QUS41991.1"/>
    </source>
</evidence>